<dbReference type="PROSITE" id="PS00676">
    <property type="entry name" value="SIGMA54_INTERACT_2"/>
    <property type="match status" value="1"/>
</dbReference>
<dbReference type="InterPro" id="IPR025943">
    <property type="entry name" value="Sigma_54_int_dom_ATP-bd_2"/>
</dbReference>
<dbReference type="InterPro" id="IPR009057">
    <property type="entry name" value="Homeodomain-like_sf"/>
</dbReference>
<keyword evidence="2" id="KW-0067">ATP-binding</keyword>
<accession>A0ABV9K820</accession>
<dbReference type="PROSITE" id="PS50045">
    <property type="entry name" value="SIGMA54_INTERACT_4"/>
    <property type="match status" value="1"/>
</dbReference>
<evidence type="ECO:0000256" key="2">
    <source>
        <dbReference type="ARBA" id="ARBA00022840"/>
    </source>
</evidence>
<dbReference type="PRINTS" id="PR01590">
    <property type="entry name" value="HTHFIS"/>
</dbReference>
<dbReference type="Gene3D" id="3.40.50.300">
    <property type="entry name" value="P-loop containing nucleotide triphosphate hydrolases"/>
    <property type="match status" value="1"/>
</dbReference>
<evidence type="ECO:0000256" key="3">
    <source>
        <dbReference type="ARBA" id="ARBA00023015"/>
    </source>
</evidence>
<dbReference type="InterPro" id="IPR003593">
    <property type="entry name" value="AAA+_ATPase"/>
</dbReference>
<organism evidence="7 8">
    <name type="scientific">Falsiporphyromonas endometrii</name>
    <dbReference type="NCBI Taxonomy" id="1387297"/>
    <lineage>
        <taxon>Bacteria</taxon>
        <taxon>Pseudomonadati</taxon>
        <taxon>Bacteroidota</taxon>
        <taxon>Bacteroidia</taxon>
        <taxon>Bacteroidales</taxon>
        <taxon>Porphyromonadaceae</taxon>
        <taxon>Falsiporphyromonas</taxon>
    </lineage>
</organism>
<keyword evidence="1" id="KW-0547">Nucleotide-binding</keyword>
<name>A0ABV9K820_9PORP</name>
<dbReference type="InterPro" id="IPR025662">
    <property type="entry name" value="Sigma_54_int_dom_ATP-bd_1"/>
</dbReference>
<evidence type="ECO:0000256" key="4">
    <source>
        <dbReference type="ARBA" id="ARBA00023125"/>
    </source>
</evidence>
<evidence type="ECO:0000256" key="1">
    <source>
        <dbReference type="ARBA" id="ARBA00022741"/>
    </source>
</evidence>
<proteinExistence type="predicted"/>
<gene>
    <name evidence="7" type="ORF">ACFO3G_03955</name>
</gene>
<sequence length="436" mass="48681">MANNINIRQVKQRFGIIGNSPLLDRAIRTAVQVAPTDLSVLVTGESGAGKEFFPQIIHQYSSRKHNPYIAVNCGAIPEGTIDSELFGHKKGSFTGALADRKGYFEEADGGTIFLDEVGELPLSTQARLLRVLETGEFIAVGASVANKTDVRIVAATNVNLIEAVQRGKFREDLLFRLNTVPIVIPPLRERAEDAPLLFRKFASDSAEKYCMPTLRLSPEAEEAVKNYRWPGNIRELRNVAERMSVLEEERTISAETIRKYLPENAFQDLHPVLLSHVKEQESNSFTSEREILYQVLFDMKKDMNELKSLVQGIMDGQIPVSQGGHDIDQILHHSAKSPISTDQIFGTSTSDTSQPITYIEPHEPEVDDAEIIPEDDLSRKDVVLPISEAEAELVRRALVKFGPKNKKEAAEALGISERTLYRKIKEHNINIDEIEG</sequence>
<reference evidence="8" key="1">
    <citation type="journal article" date="2019" name="Int. J. Syst. Evol. Microbiol.">
        <title>The Global Catalogue of Microorganisms (GCM) 10K type strain sequencing project: providing services to taxonomists for standard genome sequencing and annotation.</title>
        <authorList>
            <consortium name="The Broad Institute Genomics Platform"/>
            <consortium name="The Broad Institute Genome Sequencing Center for Infectious Disease"/>
            <person name="Wu L."/>
            <person name="Ma J."/>
        </authorList>
    </citation>
    <scope>NUCLEOTIDE SEQUENCE [LARGE SCALE GENOMIC DNA]</scope>
    <source>
        <strain evidence="8">CGMCC 4.7357</strain>
    </source>
</reference>
<keyword evidence="3" id="KW-0805">Transcription regulation</keyword>
<keyword evidence="5" id="KW-0804">Transcription</keyword>
<dbReference type="PANTHER" id="PTHR32071">
    <property type="entry name" value="TRANSCRIPTIONAL REGULATORY PROTEIN"/>
    <property type="match status" value="1"/>
</dbReference>
<dbReference type="SMART" id="SM00382">
    <property type="entry name" value="AAA"/>
    <property type="match status" value="1"/>
</dbReference>
<dbReference type="PROSITE" id="PS00675">
    <property type="entry name" value="SIGMA54_INTERACT_1"/>
    <property type="match status" value="1"/>
</dbReference>
<dbReference type="InterPro" id="IPR002078">
    <property type="entry name" value="Sigma_54_int"/>
</dbReference>
<dbReference type="InterPro" id="IPR025944">
    <property type="entry name" value="Sigma_54_int_dom_CS"/>
</dbReference>
<dbReference type="SUPFAM" id="SSF46689">
    <property type="entry name" value="Homeodomain-like"/>
    <property type="match status" value="1"/>
</dbReference>
<evidence type="ECO:0000259" key="6">
    <source>
        <dbReference type="PROSITE" id="PS50045"/>
    </source>
</evidence>
<evidence type="ECO:0000313" key="8">
    <source>
        <dbReference type="Proteomes" id="UP001596020"/>
    </source>
</evidence>
<keyword evidence="4" id="KW-0238">DNA-binding</keyword>
<dbReference type="Gene3D" id="1.10.10.60">
    <property type="entry name" value="Homeodomain-like"/>
    <property type="match status" value="1"/>
</dbReference>
<evidence type="ECO:0000313" key="7">
    <source>
        <dbReference type="EMBL" id="MFC4665766.1"/>
    </source>
</evidence>
<protein>
    <submittedName>
        <fullName evidence="7">Sigma-54 interaction domain-containing protein</fullName>
    </submittedName>
</protein>
<dbReference type="EMBL" id="JBHSGO010000125">
    <property type="protein sequence ID" value="MFC4665766.1"/>
    <property type="molecule type" value="Genomic_DNA"/>
</dbReference>
<evidence type="ECO:0000256" key="5">
    <source>
        <dbReference type="ARBA" id="ARBA00023163"/>
    </source>
</evidence>
<dbReference type="SUPFAM" id="SSF52540">
    <property type="entry name" value="P-loop containing nucleoside triphosphate hydrolases"/>
    <property type="match status" value="1"/>
</dbReference>
<dbReference type="InterPro" id="IPR027417">
    <property type="entry name" value="P-loop_NTPase"/>
</dbReference>
<feature type="domain" description="Sigma-54 factor interaction" evidence="6">
    <location>
        <begin position="16"/>
        <end position="245"/>
    </location>
</feature>
<dbReference type="Proteomes" id="UP001596020">
    <property type="component" value="Unassembled WGS sequence"/>
</dbReference>
<dbReference type="CDD" id="cd00009">
    <property type="entry name" value="AAA"/>
    <property type="match status" value="1"/>
</dbReference>
<dbReference type="RefSeq" id="WP_380078187.1">
    <property type="nucleotide sequence ID" value="NZ_JBHSGO010000125.1"/>
</dbReference>
<dbReference type="Pfam" id="PF02954">
    <property type="entry name" value="HTH_8"/>
    <property type="match status" value="1"/>
</dbReference>
<dbReference type="InterPro" id="IPR058031">
    <property type="entry name" value="AAA_lid_NorR"/>
</dbReference>
<dbReference type="Gene3D" id="1.10.8.60">
    <property type="match status" value="1"/>
</dbReference>
<dbReference type="PROSITE" id="PS00688">
    <property type="entry name" value="SIGMA54_INTERACT_3"/>
    <property type="match status" value="1"/>
</dbReference>
<keyword evidence="8" id="KW-1185">Reference proteome</keyword>
<dbReference type="InterPro" id="IPR002197">
    <property type="entry name" value="HTH_Fis"/>
</dbReference>
<comment type="caution">
    <text evidence="7">The sequence shown here is derived from an EMBL/GenBank/DDBJ whole genome shotgun (WGS) entry which is preliminary data.</text>
</comment>
<dbReference type="PANTHER" id="PTHR32071:SF121">
    <property type="entry name" value="SIGMA L-DEPENDENT TRANSCRIPTIONAL REGULATOR YQIR-RELATED"/>
    <property type="match status" value="1"/>
</dbReference>
<dbReference type="Pfam" id="PF00158">
    <property type="entry name" value="Sigma54_activat"/>
    <property type="match status" value="1"/>
</dbReference>
<dbReference type="Pfam" id="PF25601">
    <property type="entry name" value="AAA_lid_14"/>
    <property type="match status" value="1"/>
</dbReference>